<dbReference type="EMBL" id="CP071868">
    <property type="protein sequence ID" value="QTE29647.1"/>
    <property type="molecule type" value="Genomic_DNA"/>
</dbReference>
<dbReference type="Proteomes" id="UP000663937">
    <property type="component" value="Chromosome"/>
</dbReference>
<reference evidence="8" key="1">
    <citation type="submission" date="2021-03" db="EMBL/GenBank/DDBJ databases">
        <title>Pengzhenrongella sicca gen. nov., sp. nov., a new member of suborder Micrococcineae isolated from High-Arctic tundra soil.</title>
        <authorList>
            <person name="Peng F."/>
        </authorList>
    </citation>
    <scope>NUCLEOTIDE SEQUENCE</scope>
    <source>
        <strain evidence="8">LRZ-2</strain>
    </source>
</reference>
<feature type="transmembrane region" description="Helical" evidence="7">
    <location>
        <begin position="152"/>
        <end position="176"/>
    </location>
</feature>
<evidence type="ECO:0000256" key="6">
    <source>
        <dbReference type="ARBA" id="ARBA00023136"/>
    </source>
</evidence>
<evidence type="ECO:0000256" key="2">
    <source>
        <dbReference type="ARBA" id="ARBA00007430"/>
    </source>
</evidence>
<evidence type="ECO:0000256" key="7">
    <source>
        <dbReference type="SAM" id="Phobius"/>
    </source>
</evidence>
<protein>
    <submittedName>
        <fullName evidence="8">Lipopolysaccharide biosynthesis protein</fullName>
    </submittedName>
</protein>
<dbReference type="KEGG" id="psic:J4E96_00865"/>
<feature type="transmembrane region" description="Helical" evidence="7">
    <location>
        <begin position="354"/>
        <end position="376"/>
    </location>
</feature>
<comment type="similarity">
    <text evidence="2">Belongs to the polysaccharide synthase family.</text>
</comment>
<feature type="transmembrane region" description="Helical" evidence="7">
    <location>
        <begin position="290"/>
        <end position="312"/>
    </location>
</feature>
<dbReference type="GO" id="GO:0005886">
    <property type="term" value="C:plasma membrane"/>
    <property type="evidence" value="ECO:0007669"/>
    <property type="project" value="UniProtKB-SubCell"/>
</dbReference>
<evidence type="ECO:0000256" key="4">
    <source>
        <dbReference type="ARBA" id="ARBA00022692"/>
    </source>
</evidence>
<evidence type="ECO:0000256" key="5">
    <source>
        <dbReference type="ARBA" id="ARBA00022989"/>
    </source>
</evidence>
<keyword evidence="6 7" id="KW-0472">Membrane</keyword>
<proteinExistence type="inferred from homology"/>
<name>A0A8A4ZGN2_9MICO</name>
<feature type="transmembrane region" description="Helical" evidence="7">
    <location>
        <begin position="81"/>
        <end position="107"/>
    </location>
</feature>
<dbReference type="CDD" id="cd13127">
    <property type="entry name" value="MATE_tuaB_like"/>
    <property type="match status" value="1"/>
</dbReference>
<keyword evidence="9" id="KW-1185">Reference proteome</keyword>
<evidence type="ECO:0000313" key="8">
    <source>
        <dbReference type="EMBL" id="QTE29647.1"/>
    </source>
</evidence>
<feature type="transmembrane region" description="Helical" evidence="7">
    <location>
        <begin position="233"/>
        <end position="253"/>
    </location>
</feature>
<evidence type="ECO:0000256" key="1">
    <source>
        <dbReference type="ARBA" id="ARBA00004651"/>
    </source>
</evidence>
<dbReference type="PANTHER" id="PTHR30250">
    <property type="entry name" value="PST FAMILY PREDICTED COLANIC ACID TRANSPORTER"/>
    <property type="match status" value="1"/>
</dbReference>
<evidence type="ECO:0000313" key="9">
    <source>
        <dbReference type="Proteomes" id="UP000663937"/>
    </source>
</evidence>
<evidence type="ECO:0000256" key="3">
    <source>
        <dbReference type="ARBA" id="ARBA00022475"/>
    </source>
</evidence>
<sequence>MAATLAGSAGRGVAWTTASRLVARITDLAVLMILARTLEPAAFGLAALASSILAFVDVARDLGLGQAAVQSKEFTSLQRDSLFWGALAIGVLLAGLVLATSGQIAAFLGNADAAPVIALLSASLVLASLSVVPMTDLQRSLEFRPIAIRGTLGALGGGIVGVTMALLGFGVFSLIARTLTDNFLGTVLLWASSRKPPGLHFSWPQFTNLMRFGSAVAGARTLETFVSRADDLIIGRTMGAAALGIYTIAFRIFRIMVEVFASSINQVMFPVFSRMNGEVARLQSAYYQTVRLTATAAVPVFALVAATGPWLIPLLFGNQWQESVPVMQILAILGVVQALRYYDAAIITAMGRPVKVLAVRAITGTLTVAGFVVGGFLGDLRWFALAAVLVALFVSTPIWFWLLWTTARINPVTTLGIVWKPILAGLLAVAGVTGLAQLLTGQSDLVHVAVLLPAGVVLYAGLITIGDRGSVVLLFTQLKGIRRR</sequence>
<organism evidence="8 9">
    <name type="scientific">Pengzhenrongella sicca</name>
    <dbReference type="NCBI Taxonomy" id="2819238"/>
    <lineage>
        <taxon>Bacteria</taxon>
        <taxon>Bacillati</taxon>
        <taxon>Actinomycetota</taxon>
        <taxon>Actinomycetes</taxon>
        <taxon>Micrococcales</taxon>
        <taxon>Pengzhenrongella</taxon>
    </lineage>
</organism>
<keyword evidence="3" id="KW-1003">Cell membrane</keyword>
<dbReference type="InterPro" id="IPR050833">
    <property type="entry name" value="Poly_Biosynth_Transport"/>
</dbReference>
<keyword evidence="4 7" id="KW-0812">Transmembrane</keyword>
<keyword evidence="5 7" id="KW-1133">Transmembrane helix</keyword>
<dbReference type="PANTHER" id="PTHR30250:SF10">
    <property type="entry name" value="LIPOPOLYSACCHARIDE BIOSYNTHESIS PROTEIN WZXC"/>
    <property type="match status" value="1"/>
</dbReference>
<dbReference type="Pfam" id="PF13440">
    <property type="entry name" value="Polysacc_synt_3"/>
    <property type="match status" value="1"/>
</dbReference>
<dbReference type="AlphaFoldDB" id="A0A8A4ZGN2"/>
<feature type="transmembrane region" description="Helical" evidence="7">
    <location>
        <begin position="417"/>
        <end position="439"/>
    </location>
</feature>
<feature type="transmembrane region" description="Helical" evidence="7">
    <location>
        <begin position="324"/>
        <end position="342"/>
    </location>
</feature>
<dbReference type="RefSeq" id="WP_227423939.1">
    <property type="nucleotide sequence ID" value="NZ_CP071868.1"/>
</dbReference>
<gene>
    <name evidence="8" type="ORF">J4E96_00865</name>
</gene>
<comment type="subcellular location">
    <subcellularLocation>
        <location evidence="1">Cell membrane</location>
        <topology evidence="1">Multi-pass membrane protein</topology>
    </subcellularLocation>
</comment>
<accession>A0A8A4ZGN2</accession>
<feature type="transmembrane region" description="Helical" evidence="7">
    <location>
        <begin position="113"/>
        <end position="132"/>
    </location>
</feature>
<feature type="transmembrane region" description="Helical" evidence="7">
    <location>
        <begin position="382"/>
        <end position="405"/>
    </location>
</feature>
<feature type="transmembrane region" description="Helical" evidence="7">
    <location>
        <begin position="445"/>
        <end position="475"/>
    </location>
</feature>